<feature type="transmembrane region" description="Helical" evidence="2">
    <location>
        <begin position="1880"/>
        <end position="1901"/>
    </location>
</feature>
<keyword evidence="2" id="KW-0472">Membrane</keyword>
<evidence type="ECO:0000256" key="2">
    <source>
        <dbReference type="SAM" id="Phobius"/>
    </source>
</evidence>
<proteinExistence type="predicted"/>
<feature type="transmembrane region" description="Helical" evidence="2">
    <location>
        <begin position="67"/>
        <end position="85"/>
    </location>
</feature>
<feature type="compositionally biased region" description="Basic and acidic residues" evidence="1">
    <location>
        <begin position="1150"/>
        <end position="1164"/>
    </location>
</feature>
<feature type="region of interest" description="Disordered" evidence="1">
    <location>
        <begin position="1330"/>
        <end position="1398"/>
    </location>
</feature>
<feature type="compositionally biased region" description="Basic and acidic residues" evidence="1">
    <location>
        <begin position="2085"/>
        <end position="2106"/>
    </location>
</feature>
<feature type="compositionally biased region" description="Basic residues" evidence="1">
    <location>
        <begin position="1124"/>
        <end position="1133"/>
    </location>
</feature>
<organism evidence="3 4">
    <name type="scientific">Tetragonisca angustula</name>
    <dbReference type="NCBI Taxonomy" id="166442"/>
    <lineage>
        <taxon>Eukaryota</taxon>
        <taxon>Metazoa</taxon>
        <taxon>Ecdysozoa</taxon>
        <taxon>Arthropoda</taxon>
        <taxon>Hexapoda</taxon>
        <taxon>Insecta</taxon>
        <taxon>Pterygota</taxon>
        <taxon>Neoptera</taxon>
        <taxon>Endopterygota</taxon>
        <taxon>Hymenoptera</taxon>
        <taxon>Apocrita</taxon>
        <taxon>Aculeata</taxon>
        <taxon>Apoidea</taxon>
        <taxon>Anthophila</taxon>
        <taxon>Apidae</taxon>
        <taxon>Tetragonisca</taxon>
    </lineage>
</organism>
<feature type="region of interest" description="Disordered" evidence="1">
    <location>
        <begin position="792"/>
        <end position="887"/>
    </location>
</feature>
<feature type="region of interest" description="Disordered" evidence="1">
    <location>
        <begin position="1109"/>
        <end position="1164"/>
    </location>
</feature>
<feature type="region of interest" description="Disordered" evidence="1">
    <location>
        <begin position="1605"/>
        <end position="1624"/>
    </location>
</feature>
<evidence type="ECO:0000313" key="4">
    <source>
        <dbReference type="Proteomes" id="UP001432146"/>
    </source>
</evidence>
<feature type="compositionally biased region" description="Basic and acidic residues" evidence="1">
    <location>
        <begin position="1330"/>
        <end position="1339"/>
    </location>
</feature>
<sequence length="2219" mass="253150">MPSFLGRYLGISNQTERLIMNILGLVNSTLDWSAIKWNNKLEQIWNLSLSQGTLIFDTIGEDTIKTVLSWIVITRIVIAHLYTFSYMINLYPILTSRRPNLLLPWLILSFFKNVVLEVIVIAVGLLLWYDKRFSLTIFVEFVLVKVVPLIVFSYIWYSNSCLFLEQRHLEKMRMLKRMRSDPNLIVSRLCSKLANSKYRTRSLTTLISCESYETYDSSDTISRIIDDPSLTPGQKAARILGLTDQDIAEARVRVKERAVHQRLSEEDDDSLERTVKRDVSSRYFFDEYDWNAKEDKRAKRDVDKVAIVDETSMEEDKMDEIAANEREENEISIASDKVNESEGKGEDRVAVDETTTSDKNENKTAVDRVTMDEITNEMADKNRTLKNLSTSSKNVDLRNPSFQHSPTKAKGETDFPETNSTKQTELYPSDHTVSFNQHGCPSSTERDWSRVNLSKHTGQSLEKSSSCVKLRSLFGCNCIVDDYLYNKTLEEYCLSNGPVMRNSTPNETIDEEKMARSVENVSENSKSTTYHSCLDDIDRNNTENQRAEFTMDNSLPLIEKLLQNDLNILKSIRRDDQLPKLENSSNDKPAHEVLNISDILKDLNVTRNVVTNFGILKVAESDESGLKADDEIKRTVVSMPVTDVVNTVQRGGQNTERNVVKVSSFGDANIPRFFKDSMKVFDGCYEKDFANNTELQCLLRQLEKKKWSIFPAQLGQDALIPSNVLKEQNDQDNSPSTVRDLRIVGLPNDHNFSTMKRYDETLAPEIIQTNEQSRDDFSVVLSNDLKPSAASFAKDAHTQTENDLDQRSSTSNLVEAQKRHRKTFFKSKRAKEPSEERRVSPNHRERKSDSRGSKRLPVAQRGERSTKPGAENPKKQSDESVCECRAQSSDKRREINKKCTARCKVETFGTIPFSQVVRPAIFDSVIYRRKLPPRGTKNEAGNVSTAASSKRTPLSSLKKLSDTSKNTAVHSSKKFKWKSPRVGNEVEREAREMRALKAYNEVTLLKDKKELEARKRPIAERQLAESSRTHSDRGKRNVPRNVDDYPDKENLFVDATTETEPLLNENSRTFVTTGGKYSCSSKLSKVSKIANKLLLDNFDRLRGAQARQSVKSKRIGDEVETKNQHTKYSRPKKLTKEEGESNDGSMVSMRKLEGTQKGRELERIPAKKDVRDPPEIPAVSFDVNSFCRILAVNERDKETSTSANLSVDFTAQAGSLLTVMKPTTTQDVASSWSSSTIDEEDEPYFPEQDDANTQTIEHGATLELKQEHQTLETEDHKKENELVSKTCEDVKEGLVPILEINDQPSARFQATFENHQKETDSVLKTEEQLKEFESEDQTKGIEPISDTEKEHRKEALNIKDNCQKQEEGEKKEETKVLTQPTKGETDVARNEAEGDDDDLALSLNEPETITRRIMSNLSDLDGFGINYVILNSSEASRENDTPVWDIVDEETVRTLHNMFAYRSLDAGFDLSSEFHTMEEILNGRQTVSSSSSSLDEFIFQPGRDSWSLPAYEHAALRVIRPHRRGVEEGEDDGENSLCDFCITAIDHEHLLEIDELEDDDEHPFVNELGLNDFLTQVARIWRSLNLRGLLAGVLETLHDDRTETSQLISREEREDEGTRDERSLEEQRALRFFEQDCVRFVKEDIFTNIKFPVVINLTDAIDNEEDREGTELDLMDDRHEEEEEEEEEIDEEDEERTRNEYLETLQTLSPISIVDSYDAFGRVLHEESGASYSKVSSNDHTTIASDKLKRRYMLVRSEPVQARRDSLNRTYEILEEVDDEEELVNVEGSIDSAQLDETVTPTEDVEEIIEKLTKATEEREEIEKMYKYDVEEATRVEECEKETENVQLVELEGEEDQEDSLERTNTNETSGVEVDEQRIVSLYTIVTFWMLVFCFYARYFYQKIFLFKQASTSTSTLKPFEIHAPTSTATFLDNSRSMDQTEEEEEEHEEDTEELEEDDSFDKIVDLETIDVSRFDEYDSVMNFDWTLYSNSSRVGWLSEEIQEELRLKRRILGDIEICPNESQQEEMETTVESGSKIQSNSKSSVVDGPKKLEEDSLELRLAAEEIETFKYRGDDDSSSTGSRLTRDDELKSLDDPRKAKARTDGAGEIQAGSCETMSVAVRERSSKDEDDEDEEEKGENVDRARTFAKGDERSCSSPRNSAANFTEMNLRTNDSFDSTYTAASLVSGNAASATDLNDSSMEEFTIASNESVTSNEGS</sequence>
<name>A0AAW0ZQT2_9HYME</name>
<feature type="compositionally biased region" description="Basic and acidic residues" evidence="1">
    <location>
        <begin position="2139"/>
        <end position="2155"/>
    </location>
</feature>
<gene>
    <name evidence="3" type="ORF">QLX08_007606</name>
</gene>
<feature type="region of interest" description="Disordered" evidence="1">
    <location>
        <begin position="2021"/>
        <end position="2052"/>
    </location>
</feature>
<feature type="compositionally biased region" description="Basic and acidic residues" evidence="1">
    <location>
        <begin position="794"/>
        <end position="806"/>
    </location>
</feature>
<evidence type="ECO:0000256" key="1">
    <source>
        <dbReference type="SAM" id="MobiDB-lite"/>
    </source>
</evidence>
<feature type="transmembrane region" description="Helical" evidence="2">
    <location>
        <begin position="135"/>
        <end position="157"/>
    </location>
</feature>
<protein>
    <submittedName>
        <fullName evidence="3">Uncharacterized protein</fullName>
    </submittedName>
</protein>
<feature type="compositionally biased region" description="Acidic residues" evidence="1">
    <location>
        <begin position="1665"/>
        <end position="1694"/>
    </location>
</feature>
<accession>A0AAW0ZQT2</accession>
<feature type="region of interest" description="Disordered" evidence="1">
    <location>
        <begin position="392"/>
        <end position="421"/>
    </location>
</feature>
<evidence type="ECO:0000313" key="3">
    <source>
        <dbReference type="EMBL" id="KAK9299367.1"/>
    </source>
</evidence>
<feature type="compositionally biased region" description="Basic and acidic residues" evidence="1">
    <location>
        <begin position="1346"/>
        <end position="1375"/>
    </location>
</feature>
<feature type="compositionally biased region" description="Basic and acidic residues" evidence="1">
    <location>
        <begin position="830"/>
        <end position="852"/>
    </location>
</feature>
<dbReference type="PANTHER" id="PTHR35711:SF1">
    <property type="entry name" value="ECTODERMAL, ISOFORM F"/>
    <property type="match status" value="1"/>
</dbReference>
<feature type="region of interest" description="Disordered" evidence="1">
    <location>
        <begin position="1665"/>
        <end position="1697"/>
    </location>
</feature>
<feature type="region of interest" description="Disordered" evidence="1">
    <location>
        <begin position="932"/>
        <end position="965"/>
    </location>
</feature>
<feature type="transmembrane region" description="Helical" evidence="2">
    <location>
        <begin position="105"/>
        <end position="128"/>
    </location>
</feature>
<feature type="compositionally biased region" description="Basic residues" evidence="1">
    <location>
        <begin position="818"/>
        <end position="829"/>
    </location>
</feature>
<keyword evidence="4" id="KW-1185">Reference proteome</keyword>
<dbReference type="EMBL" id="JAWNGG020000151">
    <property type="protein sequence ID" value="KAK9299367.1"/>
    <property type="molecule type" value="Genomic_DNA"/>
</dbReference>
<feature type="compositionally biased region" description="Acidic residues" evidence="1">
    <location>
        <begin position="2129"/>
        <end position="2138"/>
    </location>
</feature>
<reference evidence="3 4" key="1">
    <citation type="submission" date="2024-05" db="EMBL/GenBank/DDBJ databases">
        <title>The nuclear and mitochondrial genome assemblies of Tetragonisca angustula (Apidae: Meliponini), a tiny yet remarkable pollinator in the Neotropics.</title>
        <authorList>
            <person name="Ferrari R."/>
            <person name="Ricardo P.C."/>
            <person name="Dias F.C."/>
            <person name="Araujo N.S."/>
            <person name="Soares D.O."/>
            <person name="Zhou Q.-S."/>
            <person name="Zhu C.-D."/>
            <person name="Coutinho L."/>
            <person name="Airas M.C."/>
            <person name="Batista T.M."/>
        </authorList>
    </citation>
    <scope>NUCLEOTIDE SEQUENCE [LARGE SCALE GENOMIC DNA]</scope>
    <source>
        <strain evidence="3">ASF017062</strain>
        <tissue evidence="3">Abdomen</tissue>
    </source>
</reference>
<feature type="compositionally biased region" description="Polar residues" evidence="1">
    <location>
        <begin position="939"/>
        <end position="953"/>
    </location>
</feature>
<keyword evidence="2" id="KW-1133">Transmembrane helix</keyword>
<feature type="compositionally biased region" description="Basic and acidic residues" evidence="1">
    <location>
        <begin position="1383"/>
        <end position="1392"/>
    </location>
</feature>
<dbReference type="Proteomes" id="UP001432146">
    <property type="component" value="Unassembled WGS sequence"/>
</dbReference>
<feature type="compositionally biased region" description="Acidic residues" evidence="1">
    <location>
        <begin position="1940"/>
        <end position="1958"/>
    </location>
</feature>
<feature type="compositionally biased region" description="Low complexity" evidence="1">
    <location>
        <begin position="2034"/>
        <end position="2045"/>
    </location>
</feature>
<keyword evidence="2" id="KW-0812">Transmembrane</keyword>
<feature type="compositionally biased region" description="Polar residues" evidence="1">
    <location>
        <begin position="2156"/>
        <end position="2167"/>
    </location>
</feature>
<comment type="caution">
    <text evidence="3">The sequence shown here is derived from an EMBL/GenBank/DDBJ whole genome shotgun (WGS) entry which is preliminary data.</text>
</comment>
<feature type="compositionally biased region" description="Polar residues" evidence="1">
    <location>
        <begin position="392"/>
        <end position="406"/>
    </location>
</feature>
<dbReference type="PANTHER" id="PTHR35711">
    <property type="entry name" value="EXPRESSED PROTEIN"/>
    <property type="match status" value="1"/>
</dbReference>
<feature type="compositionally biased region" description="Basic and acidic residues" evidence="1">
    <location>
        <begin position="861"/>
        <end position="878"/>
    </location>
</feature>
<feature type="region of interest" description="Disordered" evidence="1">
    <location>
        <begin position="1016"/>
        <end position="1049"/>
    </location>
</feature>
<feature type="region of interest" description="Disordered" evidence="1">
    <location>
        <begin position="1932"/>
        <end position="1958"/>
    </location>
</feature>
<feature type="region of interest" description="Disordered" evidence="1">
    <location>
        <begin position="337"/>
        <end position="359"/>
    </location>
</feature>
<feature type="compositionally biased region" description="Basic and acidic residues" evidence="1">
    <location>
        <begin position="1114"/>
        <end position="1123"/>
    </location>
</feature>
<feature type="region of interest" description="Disordered" evidence="1">
    <location>
        <begin position="2073"/>
        <end position="2167"/>
    </location>
</feature>